<reference evidence="2" key="1">
    <citation type="submission" date="2017-10" db="EMBL/GenBank/DDBJ databases">
        <title>Phenotypic and genomic properties of facultatively anaerobic sulfur-reducing natronoarchaea from hypersaline soda lakes.</title>
        <authorList>
            <person name="Sorokin D.Y."/>
            <person name="Kublanov I.V."/>
            <person name="Roman P."/>
            <person name="Sinninghe Damste J.S."/>
            <person name="Golyshin P.N."/>
            <person name="Rojo D."/>
            <person name="Ciordia S."/>
            <person name="Mena Md.C."/>
            <person name="Ferrer M."/>
            <person name="Messina E."/>
            <person name="Smedile F."/>
            <person name="La Spada G."/>
            <person name="La Cono V."/>
            <person name="Yakimov M.M."/>
        </authorList>
    </citation>
    <scope>NUCLEOTIDE SEQUENCE [LARGE SCALE GENOMIC DNA]</scope>
    <source>
        <strain evidence="2">AArc1</strain>
    </source>
</reference>
<sequence>MVAGLAGCIDDGSNGAANGDDAEEFPTQPINKLIPWSEGGGTDVFSRQTQGGMEEFLDETVQIENVAGASSLTGLSELYDQPTDGYHMGTATPPSSTLAWLLDEPEWDVTEFEPIGAIGSFYYTFIVNSEYDHIEDFEDLRNAYNDGEFTQVGYQGIGDASDIIVELLRDEYDFGWEDKVPYDGGGPTREAVDSNEVPAGVVTNTTGQGADEDGDSHLVFSVSSEELPYDEDLDTIANYDGPNMDFIANFTLLEVAPPGTPEEYLDVLSEAVEAGVTSDEAQEWAEDTANDLYYLDREESQDVLEDAVAGIEDNIDVDAYREQI</sequence>
<dbReference type="GeneID" id="37640262"/>
<protein>
    <submittedName>
        <fullName evidence="1">TRAP-type uncharacterized transport system, periplasmic component</fullName>
    </submittedName>
</protein>
<evidence type="ECO:0000313" key="2">
    <source>
        <dbReference type="Proteomes" id="UP000258707"/>
    </source>
</evidence>
<dbReference type="Gene3D" id="3.40.190.150">
    <property type="entry name" value="Bordetella uptake gene, domain 1"/>
    <property type="match status" value="1"/>
</dbReference>
<dbReference type="RefSeq" id="WP_161958308.1">
    <property type="nucleotide sequence ID" value="NZ_CP024047.1"/>
</dbReference>
<dbReference type="InterPro" id="IPR042100">
    <property type="entry name" value="Bug_dom1"/>
</dbReference>
<organism evidence="1 2">
    <name type="scientific">Natrarchaeobaculum sulfurireducens</name>
    <dbReference type="NCBI Taxonomy" id="2044521"/>
    <lineage>
        <taxon>Archaea</taxon>
        <taxon>Methanobacteriati</taxon>
        <taxon>Methanobacteriota</taxon>
        <taxon>Stenosarchaea group</taxon>
        <taxon>Halobacteria</taxon>
        <taxon>Halobacteriales</taxon>
        <taxon>Natrialbaceae</taxon>
        <taxon>Natrarchaeobaculum</taxon>
    </lineage>
</organism>
<dbReference type="Gene3D" id="3.40.190.10">
    <property type="entry name" value="Periplasmic binding protein-like II"/>
    <property type="match status" value="1"/>
</dbReference>
<accession>A0A346PJW2</accession>
<dbReference type="Pfam" id="PF03401">
    <property type="entry name" value="TctC"/>
    <property type="match status" value="1"/>
</dbReference>
<dbReference type="EMBL" id="CP024047">
    <property type="protein sequence ID" value="AXR79807.1"/>
    <property type="molecule type" value="Genomic_DNA"/>
</dbReference>
<gene>
    <name evidence="1" type="ORF">AArc1_3515</name>
</gene>
<dbReference type="PANTHER" id="PTHR42928:SF5">
    <property type="entry name" value="BLR1237 PROTEIN"/>
    <property type="match status" value="1"/>
</dbReference>
<dbReference type="PANTHER" id="PTHR42928">
    <property type="entry name" value="TRICARBOXYLATE-BINDING PROTEIN"/>
    <property type="match status" value="1"/>
</dbReference>
<proteinExistence type="predicted"/>
<dbReference type="InterPro" id="IPR005064">
    <property type="entry name" value="BUG"/>
</dbReference>
<dbReference type="KEGG" id="nan:AArc1_3515"/>
<name>A0A346PJW2_9EURY</name>
<evidence type="ECO:0000313" key="1">
    <source>
        <dbReference type="EMBL" id="AXR79807.1"/>
    </source>
</evidence>
<dbReference type="AlphaFoldDB" id="A0A346PJW2"/>
<dbReference type="Proteomes" id="UP000258707">
    <property type="component" value="Chromosome"/>
</dbReference>